<organism evidence="8 9">
    <name type="scientific">Bifidobacterium oedipodis</name>
    <dbReference type="NCBI Taxonomy" id="2675322"/>
    <lineage>
        <taxon>Bacteria</taxon>
        <taxon>Bacillati</taxon>
        <taxon>Actinomycetota</taxon>
        <taxon>Actinomycetes</taxon>
        <taxon>Bifidobacteriales</taxon>
        <taxon>Bifidobacteriaceae</taxon>
        <taxon>Bifidobacterium</taxon>
    </lineage>
</organism>
<feature type="transmembrane region" description="Helical" evidence="7">
    <location>
        <begin position="431"/>
        <end position="449"/>
    </location>
</feature>
<feature type="transmembrane region" description="Helical" evidence="7">
    <location>
        <begin position="358"/>
        <end position="375"/>
    </location>
</feature>
<dbReference type="PANTHER" id="PTHR42893">
    <property type="entry name" value="PROTEIN DETOXIFICATION 44, CHLOROPLASTIC-RELATED"/>
    <property type="match status" value="1"/>
</dbReference>
<evidence type="ECO:0000256" key="4">
    <source>
        <dbReference type="ARBA" id="ARBA00022989"/>
    </source>
</evidence>
<feature type="transmembrane region" description="Helical" evidence="7">
    <location>
        <begin position="461"/>
        <end position="484"/>
    </location>
</feature>
<keyword evidence="5 7" id="KW-0472">Membrane</keyword>
<feature type="transmembrane region" description="Helical" evidence="7">
    <location>
        <begin position="274"/>
        <end position="296"/>
    </location>
</feature>
<dbReference type="NCBIfam" id="TIGR00797">
    <property type="entry name" value="matE"/>
    <property type="match status" value="1"/>
</dbReference>
<feature type="transmembrane region" description="Helical" evidence="7">
    <location>
        <begin position="95"/>
        <end position="115"/>
    </location>
</feature>
<feature type="transmembrane region" description="Helical" evidence="7">
    <location>
        <begin position="496"/>
        <end position="516"/>
    </location>
</feature>
<protein>
    <submittedName>
        <fullName evidence="8">MATE family efflux transporter</fullName>
    </submittedName>
</protein>
<comment type="subcellular location">
    <subcellularLocation>
        <location evidence="1">Membrane</location>
        <topology evidence="1">Multi-pass membrane protein</topology>
    </subcellularLocation>
</comment>
<dbReference type="Pfam" id="PF01554">
    <property type="entry name" value="MatE"/>
    <property type="match status" value="2"/>
</dbReference>
<feature type="transmembrane region" description="Helical" evidence="7">
    <location>
        <begin position="396"/>
        <end position="419"/>
    </location>
</feature>
<feature type="transmembrane region" description="Helical" evidence="7">
    <location>
        <begin position="171"/>
        <end position="193"/>
    </location>
</feature>
<keyword evidence="3 7" id="KW-0812">Transmembrane</keyword>
<dbReference type="InterPro" id="IPR002528">
    <property type="entry name" value="MATE_fam"/>
</dbReference>
<evidence type="ECO:0000256" key="5">
    <source>
        <dbReference type="ARBA" id="ARBA00023136"/>
    </source>
</evidence>
<dbReference type="EMBL" id="JAAIII010000001">
    <property type="protein sequence ID" value="NMM93374.1"/>
    <property type="molecule type" value="Genomic_DNA"/>
</dbReference>
<dbReference type="Proteomes" id="UP000532194">
    <property type="component" value="Unassembled WGS sequence"/>
</dbReference>
<dbReference type="GO" id="GO:0005886">
    <property type="term" value="C:plasma membrane"/>
    <property type="evidence" value="ECO:0007669"/>
    <property type="project" value="TreeGrafter"/>
</dbReference>
<evidence type="ECO:0000256" key="1">
    <source>
        <dbReference type="ARBA" id="ARBA00004141"/>
    </source>
</evidence>
<proteinExistence type="inferred from homology"/>
<dbReference type="GO" id="GO:0015297">
    <property type="term" value="F:antiporter activity"/>
    <property type="evidence" value="ECO:0007669"/>
    <property type="project" value="InterPro"/>
</dbReference>
<dbReference type="PANTHER" id="PTHR42893:SF46">
    <property type="entry name" value="PROTEIN DETOXIFICATION 44, CHLOROPLASTIC"/>
    <property type="match status" value="1"/>
</dbReference>
<feature type="transmembrane region" description="Helical" evidence="7">
    <location>
        <begin position="213"/>
        <end position="231"/>
    </location>
</feature>
<dbReference type="InterPro" id="IPR044644">
    <property type="entry name" value="DinF-like"/>
</dbReference>
<gene>
    <name evidence="8" type="ORF">G1C95_0559</name>
</gene>
<evidence type="ECO:0000256" key="6">
    <source>
        <dbReference type="SAM" id="MobiDB-lite"/>
    </source>
</evidence>
<keyword evidence="9" id="KW-1185">Reference proteome</keyword>
<keyword evidence="4 7" id="KW-1133">Transmembrane helix</keyword>
<feature type="transmembrane region" description="Helical" evidence="7">
    <location>
        <begin position="127"/>
        <end position="150"/>
    </location>
</feature>
<sequence length="525" mass="55424">MHHRQLRHIGNHDIGQVGPIARSHEPTYVHMNLHRTGKEHQGGRVGGVHHNHHGDHQANQVNQAANQPAATQQSAVQQVDETDHHHTNRHINRQILSLALPTFGQLIAEPAFILIDTAIVGHIGDAALAGLSIGSTIILTCVGLCVFLAYGTTSQVAHLIGAGRRREGLEAGIDGMWLALLIGAIVSTALFAAAEPLCWIMGARGAVLEHAVAYLHAIVFGLPGMLLVYAANGIFRGLKKVRITLIAAVAGAVTNTVLDLLFVFGFGWGIAGSGAATLIAQWFMGIFLTIPALLWAKADGADWKPRLAGILTTAGDGAPLFLRTLALRASMVATVMLAARMGDQVLAAYQAVNSSWNFVINMLDAIGIAGQALVATELGAGRRDRARAMTQASGRAGLVGGIIIGFALAVVGLVTAPLFSPTLAVQQQITVGLVTLAIFLPLGGWMWALDGILIGAGDYRYLALTCTVTALVYFPCLTAIGVASGSVLTSDTARTIALWSVINVVFIGLRALFNALRVRGDNWMK</sequence>
<name>A0A7Y0EN64_9BIFI</name>
<comment type="caution">
    <text evidence="8">The sequence shown here is derived from an EMBL/GenBank/DDBJ whole genome shotgun (WGS) entry which is preliminary data.</text>
</comment>
<feature type="region of interest" description="Disordered" evidence="6">
    <location>
        <begin position="61"/>
        <end position="87"/>
    </location>
</feature>
<comment type="similarity">
    <text evidence="2">Belongs to the multi antimicrobial extrusion (MATE) (TC 2.A.66.1) family.</text>
</comment>
<dbReference type="GO" id="GO:0042910">
    <property type="term" value="F:xenobiotic transmembrane transporter activity"/>
    <property type="evidence" value="ECO:0007669"/>
    <property type="project" value="InterPro"/>
</dbReference>
<feature type="transmembrane region" description="Helical" evidence="7">
    <location>
        <begin position="317"/>
        <end position="338"/>
    </location>
</feature>
<feature type="transmembrane region" description="Helical" evidence="7">
    <location>
        <begin position="243"/>
        <end position="268"/>
    </location>
</feature>
<feature type="compositionally biased region" description="Low complexity" evidence="6">
    <location>
        <begin position="61"/>
        <end position="75"/>
    </location>
</feature>
<dbReference type="AlphaFoldDB" id="A0A7Y0EN64"/>
<evidence type="ECO:0000256" key="3">
    <source>
        <dbReference type="ARBA" id="ARBA00022692"/>
    </source>
</evidence>
<accession>A0A7Y0EN64</accession>
<evidence type="ECO:0000256" key="7">
    <source>
        <dbReference type="SAM" id="Phobius"/>
    </source>
</evidence>
<reference evidence="8 9" key="1">
    <citation type="submission" date="2020-02" db="EMBL/GenBank/DDBJ databases">
        <title>Characterization of phylogenetic diversity of novel bifidobacterial species isolated in Czech ZOOs.</title>
        <authorList>
            <person name="Lugli G.A."/>
            <person name="Vera N.B."/>
            <person name="Ventura M."/>
        </authorList>
    </citation>
    <scope>NUCLEOTIDE SEQUENCE [LARGE SCALE GENOMIC DNA]</scope>
    <source>
        <strain evidence="8 9">DSM 109957</strain>
    </source>
</reference>
<evidence type="ECO:0000313" key="8">
    <source>
        <dbReference type="EMBL" id="NMM93374.1"/>
    </source>
</evidence>
<evidence type="ECO:0000313" key="9">
    <source>
        <dbReference type="Proteomes" id="UP000532194"/>
    </source>
</evidence>
<dbReference type="CDD" id="cd13136">
    <property type="entry name" value="MATE_DinF_like"/>
    <property type="match status" value="1"/>
</dbReference>
<evidence type="ECO:0000256" key="2">
    <source>
        <dbReference type="ARBA" id="ARBA00010199"/>
    </source>
</evidence>